<name>A0AAN8ZWB7_HALRR</name>
<dbReference type="Proteomes" id="UP001381693">
    <property type="component" value="Unassembled WGS sequence"/>
</dbReference>
<gene>
    <name evidence="1" type="ORF">SK128_019704</name>
</gene>
<dbReference type="EMBL" id="JAXCGZ010019745">
    <property type="protein sequence ID" value="KAK7065844.1"/>
    <property type="molecule type" value="Genomic_DNA"/>
</dbReference>
<proteinExistence type="predicted"/>
<protein>
    <submittedName>
        <fullName evidence="1">Uncharacterized protein</fullName>
    </submittedName>
</protein>
<organism evidence="1 2">
    <name type="scientific">Halocaridina rubra</name>
    <name type="common">Hawaiian red shrimp</name>
    <dbReference type="NCBI Taxonomy" id="373956"/>
    <lineage>
        <taxon>Eukaryota</taxon>
        <taxon>Metazoa</taxon>
        <taxon>Ecdysozoa</taxon>
        <taxon>Arthropoda</taxon>
        <taxon>Crustacea</taxon>
        <taxon>Multicrustacea</taxon>
        <taxon>Malacostraca</taxon>
        <taxon>Eumalacostraca</taxon>
        <taxon>Eucarida</taxon>
        <taxon>Decapoda</taxon>
        <taxon>Pleocyemata</taxon>
        <taxon>Caridea</taxon>
        <taxon>Atyoidea</taxon>
        <taxon>Atyidae</taxon>
        <taxon>Halocaridina</taxon>
    </lineage>
</organism>
<dbReference type="AlphaFoldDB" id="A0AAN8ZWB7"/>
<feature type="non-terminal residue" evidence="1">
    <location>
        <position position="1"/>
    </location>
</feature>
<sequence>AVEKRLLTEKDSKEGSQSLDTDATNIDKLLDQCIDRLVQDLQGEEPWKAKFRRLKKFPLSQLFMAACKRGATITAWYIWRKGVSLFPPPGSEECSPLEVALANGKYETAMRLVLDMNANPFLKGKQNTVLINKFPESMRKQLLQ</sequence>
<accession>A0AAN8ZWB7</accession>
<evidence type="ECO:0000313" key="1">
    <source>
        <dbReference type="EMBL" id="KAK7065844.1"/>
    </source>
</evidence>
<reference evidence="1 2" key="1">
    <citation type="submission" date="2023-11" db="EMBL/GenBank/DDBJ databases">
        <title>Halocaridina rubra genome assembly.</title>
        <authorList>
            <person name="Smith C."/>
        </authorList>
    </citation>
    <scope>NUCLEOTIDE SEQUENCE [LARGE SCALE GENOMIC DNA]</scope>
    <source>
        <strain evidence="1">EP-1</strain>
        <tissue evidence="1">Whole</tissue>
    </source>
</reference>
<evidence type="ECO:0000313" key="2">
    <source>
        <dbReference type="Proteomes" id="UP001381693"/>
    </source>
</evidence>
<comment type="caution">
    <text evidence="1">The sequence shown here is derived from an EMBL/GenBank/DDBJ whole genome shotgun (WGS) entry which is preliminary data.</text>
</comment>
<feature type="non-terminal residue" evidence="1">
    <location>
        <position position="144"/>
    </location>
</feature>
<keyword evidence="2" id="KW-1185">Reference proteome</keyword>